<keyword evidence="3" id="KW-1185">Reference proteome</keyword>
<dbReference type="Proteomes" id="UP000029381">
    <property type="component" value="Unassembled WGS sequence"/>
</dbReference>
<dbReference type="AlphaFoldDB" id="A0A091C1H3"/>
<accession>A0A091C1H3</accession>
<evidence type="ECO:0000313" key="2">
    <source>
        <dbReference type="EMBL" id="KFN90575.1"/>
    </source>
</evidence>
<proteinExistence type="predicted"/>
<protein>
    <submittedName>
        <fullName evidence="2">Uncharacterized protein</fullName>
    </submittedName>
</protein>
<comment type="caution">
    <text evidence="2">The sequence shown here is derived from an EMBL/GenBank/DDBJ whole genome shotgun (WGS) entry which is preliminary data.</text>
</comment>
<evidence type="ECO:0000313" key="3">
    <source>
        <dbReference type="Proteomes" id="UP000029381"/>
    </source>
</evidence>
<name>A0A091C1H3_9ENTE</name>
<organism evidence="2 3">
    <name type="scientific">Tetragenococcus muriaticus 3MR10-3</name>
    <dbReference type="NCBI Taxonomy" id="1302648"/>
    <lineage>
        <taxon>Bacteria</taxon>
        <taxon>Bacillati</taxon>
        <taxon>Bacillota</taxon>
        <taxon>Bacilli</taxon>
        <taxon>Lactobacillales</taxon>
        <taxon>Enterococcaceae</taxon>
        <taxon>Tetragenococcus</taxon>
    </lineage>
</organism>
<evidence type="ECO:0000256" key="1">
    <source>
        <dbReference type="SAM" id="Phobius"/>
    </source>
</evidence>
<gene>
    <name evidence="2" type="ORF">TMU3MR103_1431</name>
</gene>
<reference evidence="2 3" key="1">
    <citation type="submission" date="2014-08" db="EMBL/GenBank/DDBJ databases">
        <title>Genome sequence of Tetragenococcus muriaticus.</title>
        <authorList>
            <person name="Chuea-nongthon C."/>
            <person name="Rodtong S."/>
            <person name="Yongsawatdigul J."/>
            <person name="Steele J.L."/>
            <person name="Liu X.-y."/>
            <person name="Speers J."/>
            <person name="Glasner J.D."/>
            <person name="Neeno-Eckwall E.C."/>
        </authorList>
    </citation>
    <scope>NUCLEOTIDE SEQUENCE [LARGE SCALE GENOMIC DNA]</scope>
    <source>
        <strain evidence="2 3">3MR10-3</strain>
    </source>
</reference>
<dbReference type="PATRIC" id="fig|1302648.3.peg.1397"/>
<keyword evidence="1" id="KW-1133">Transmembrane helix</keyword>
<feature type="transmembrane region" description="Helical" evidence="1">
    <location>
        <begin position="21"/>
        <end position="42"/>
    </location>
</feature>
<dbReference type="EMBL" id="JPVT01000145">
    <property type="protein sequence ID" value="KFN90575.1"/>
    <property type="molecule type" value="Genomic_DNA"/>
</dbReference>
<keyword evidence="1" id="KW-0472">Membrane</keyword>
<sequence>MEVLEKTEIKNQGKSYSSKKKIIIVVFIFALVSFFNDITSALQA</sequence>
<keyword evidence="1" id="KW-0812">Transmembrane</keyword>